<name>A0A6A6H7Q0_VIRVR</name>
<dbReference type="Gene3D" id="1.10.150.240">
    <property type="entry name" value="Putative phosphatase, domain 2"/>
    <property type="match status" value="1"/>
</dbReference>
<dbReference type="PRINTS" id="PR00413">
    <property type="entry name" value="HADHALOGNASE"/>
</dbReference>
<gene>
    <name evidence="3" type="ORF">EV356DRAFT_447861</name>
</gene>
<accession>A0A6A6H7Q0</accession>
<organism evidence="3 4">
    <name type="scientific">Viridothelium virens</name>
    <name type="common">Speckled blister lichen</name>
    <name type="synonym">Trypethelium virens</name>
    <dbReference type="NCBI Taxonomy" id="1048519"/>
    <lineage>
        <taxon>Eukaryota</taxon>
        <taxon>Fungi</taxon>
        <taxon>Dikarya</taxon>
        <taxon>Ascomycota</taxon>
        <taxon>Pezizomycotina</taxon>
        <taxon>Dothideomycetes</taxon>
        <taxon>Dothideomycetes incertae sedis</taxon>
        <taxon>Trypetheliales</taxon>
        <taxon>Trypetheliaceae</taxon>
        <taxon>Viridothelium</taxon>
    </lineage>
</organism>
<reference evidence="3" key="1">
    <citation type="journal article" date="2020" name="Stud. Mycol.">
        <title>101 Dothideomycetes genomes: a test case for predicting lifestyles and emergence of pathogens.</title>
        <authorList>
            <person name="Haridas S."/>
            <person name="Albert R."/>
            <person name="Binder M."/>
            <person name="Bloem J."/>
            <person name="Labutti K."/>
            <person name="Salamov A."/>
            <person name="Andreopoulos B."/>
            <person name="Baker S."/>
            <person name="Barry K."/>
            <person name="Bills G."/>
            <person name="Bluhm B."/>
            <person name="Cannon C."/>
            <person name="Castanera R."/>
            <person name="Culley D."/>
            <person name="Daum C."/>
            <person name="Ezra D."/>
            <person name="Gonzalez J."/>
            <person name="Henrissat B."/>
            <person name="Kuo A."/>
            <person name="Liang C."/>
            <person name="Lipzen A."/>
            <person name="Lutzoni F."/>
            <person name="Magnuson J."/>
            <person name="Mondo S."/>
            <person name="Nolan M."/>
            <person name="Ohm R."/>
            <person name="Pangilinan J."/>
            <person name="Park H.-J."/>
            <person name="Ramirez L."/>
            <person name="Alfaro M."/>
            <person name="Sun H."/>
            <person name="Tritt A."/>
            <person name="Yoshinaga Y."/>
            <person name="Zwiers L.-H."/>
            <person name="Turgeon B."/>
            <person name="Goodwin S."/>
            <person name="Spatafora J."/>
            <person name="Crous P."/>
            <person name="Grigoriev I."/>
        </authorList>
    </citation>
    <scope>NUCLEOTIDE SEQUENCE</scope>
    <source>
        <strain evidence="3">Tuck. ex Michener</strain>
    </source>
</reference>
<evidence type="ECO:0000313" key="3">
    <source>
        <dbReference type="EMBL" id="KAF2233720.1"/>
    </source>
</evidence>
<dbReference type="InterPro" id="IPR051540">
    <property type="entry name" value="S-2-haloacid_dehalogenase"/>
</dbReference>
<dbReference type="Proteomes" id="UP000800092">
    <property type="component" value="Unassembled WGS sequence"/>
</dbReference>
<dbReference type="EMBL" id="ML991804">
    <property type="protein sequence ID" value="KAF2233720.1"/>
    <property type="molecule type" value="Genomic_DNA"/>
</dbReference>
<proteinExistence type="inferred from homology"/>
<dbReference type="InterPro" id="IPR036412">
    <property type="entry name" value="HAD-like_sf"/>
</dbReference>
<dbReference type="PANTHER" id="PTHR43316">
    <property type="entry name" value="HYDROLASE, HALOACID DELAHOGENASE-RELATED"/>
    <property type="match status" value="1"/>
</dbReference>
<dbReference type="SFLD" id="SFLDS00003">
    <property type="entry name" value="Haloacid_Dehalogenase"/>
    <property type="match status" value="1"/>
</dbReference>
<evidence type="ECO:0000256" key="1">
    <source>
        <dbReference type="ARBA" id="ARBA00008106"/>
    </source>
</evidence>
<evidence type="ECO:0000313" key="4">
    <source>
        <dbReference type="Proteomes" id="UP000800092"/>
    </source>
</evidence>
<keyword evidence="2" id="KW-0378">Hydrolase</keyword>
<dbReference type="GO" id="GO:0019120">
    <property type="term" value="F:hydrolase activity, acting on acid halide bonds, in C-halide compounds"/>
    <property type="evidence" value="ECO:0007669"/>
    <property type="project" value="InterPro"/>
</dbReference>
<dbReference type="OrthoDB" id="3256520at2759"/>
<protein>
    <submittedName>
        <fullName evidence="3">Haloacid dehalogenase, type II</fullName>
    </submittedName>
</protein>
<evidence type="ECO:0000256" key="2">
    <source>
        <dbReference type="ARBA" id="ARBA00022801"/>
    </source>
</evidence>
<dbReference type="InterPro" id="IPR023198">
    <property type="entry name" value="PGP-like_dom2"/>
</dbReference>
<dbReference type="NCBIfam" id="TIGR01493">
    <property type="entry name" value="HAD-SF-IA-v2"/>
    <property type="match status" value="1"/>
</dbReference>
<dbReference type="AlphaFoldDB" id="A0A6A6H7Q0"/>
<dbReference type="SUPFAM" id="SSF56784">
    <property type="entry name" value="HAD-like"/>
    <property type="match status" value="1"/>
</dbReference>
<dbReference type="InterPro" id="IPR006328">
    <property type="entry name" value="2-HAD"/>
</dbReference>
<dbReference type="InterPro" id="IPR023214">
    <property type="entry name" value="HAD_sf"/>
</dbReference>
<dbReference type="NCBIfam" id="TIGR01428">
    <property type="entry name" value="HAD_type_II"/>
    <property type="match status" value="1"/>
</dbReference>
<dbReference type="SFLD" id="SFLDG01129">
    <property type="entry name" value="C1.5:_HAD__Beta-PGM__Phosphata"/>
    <property type="match status" value="1"/>
</dbReference>
<dbReference type="PANTHER" id="PTHR43316:SF3">
    <property type="entry name" value="HALOACID DEHALOGENASE, TYPE II (AFU_ORTHOLOGUE AFUA_2G07750)-RELATED"/>
    <property type="match status" value="1"/>
</dbReference>
<dbReference type="Pfam" id="PF00702">
    <property type="entry name" value="Hydrolase"/>
    <property type="match status" value="1"/>
</dbReference>
<dbReference type="Gene3D" id="3.40.50.1000">
    <property type="entry name" value="HAD superfamily/HAD-like"/>
    <property type="match status" value="1"/>
</dbReference>
<comment type="similarity">
    <text evidence="1">Belongs to the HAD-like hydrolase superfamily. S-2-haloalkanoic acid dehalogenase family.</text>
</comment>
<keyword evidence="4" id="KW-1185">Reference proteome</keyword>
<sequence length="248" mass="27384">MSSSRDIVVAFDLYGTLLSTDSIAKKLSEHFGQDKATIIATAWRKYQLEYTWRLNSMNQFEPFSKITHRSLKNALSESRVSLEEEDQNELMKAYDSLSTFPDVKPALTALASVPGITAAVFSNGTQSMVSNSVNHSPDLAPHANTFQQIIVVEECKKFKPAPEVYEMLAQKMGKSKEKMTEMWLVSGNPFDIVGAKSAGMQAAWVDRAGNGWQDELLGGDEGRPTAIVKSLGEVVDAVKKHADRLQHS</sequence>
<dbReference type="InterPro" id="IPR006439">
    <property type="entry name" value="HAD-SF_hydro_IA"/>
</dbReference>
<dbReference type="GO" id="GO:0016791">
    <property type="term" value="F:phosphatase activity"/>
    <property type="evidence" value="ECO:0007669"/>
    <property type="project" value="UniProtKB-ARBA"/>
</dbReference>